<organism evidence="2 3">
    <name type="scientific">Acer saccharum</name>
    <name type="common">Sugar maple</name>
    <dbReference type="NCBI Taxonomy" id="4024"/>
    <lineage>
        <taxon>Eukaryota</taxon>
        <taxon>Viridiplantae</taxon>
        <taxon>Streptophyta</taxon>
        <taxon>Embryophyta</taxon>
        <taxon>Tracheophyta</taxon>
        <taxon>Spermatophyta</taxon>
        <taxon>Magnoliopsida</taxon>
        <taxon>eudicotyledons</taxon>
        <taxon>Gunneridae</taxon>
        <taxon>Pentapetalae</taxon>
        <taxon>rosids</taxon>
        <taxon>malvids</taxon>
        <taxon>Sapindales</taxon>
        <taxon>Sapindaceae</taxon>
        <taxon>Hippocastanoideae</taxon>
        <taxon>Acereae</taxon>
        <taxon>Acer</taxon>
    </lineage>
</organism>
<protein>
    <recommendedName>
        <fullName evidence="1">RNase H type-1 domain-containing protein</fullName>
    </recommendedName>
</protein>
<dbReference type="Proteomes" id="UP001168877">
    <property type="component" value="Unassembled WGS sequence"/>
</dbReference>
<dbReference type="GO" id="GO:0004523">
    <property type="term" value="F:RNA-DNA hybrid ribonuclease activity"/>
    <property type="evidence" value="ECO:0007669"/>
    <property type="project" value="InterPro"/>
</dbReference>
<reference evidence="2" key="1">
    <citation type="journal article" date="2022" name="Plant J.">
        <title>Strategies of tolerance reflected in two North American maple genomes.</title>
        <authorList>
            <person name="McEvoy S.L."/>
            <person name="Sezen U.U."/>
            <person name="Trouern-Trend A."/>
            <person name="McMahon S.M."/>
            <person name="Schaberg P.G."/>
            <person name="Yang J."/>
            <person name="Wegrzyn J.L."/>
            <person name="Swenson N.G."/>
        </authorList>
    </citation>
    <scope>NUCLEOTIDE SEQUENCE</scope>
    <source>
        <strain evidence="2">NS2018</strain>
    </source>
</reference>
<gene>
    <name evidence="2" type="ORF">LWI29_005192</name>
</gene>
<dbReference type="PANTHER" id="PTHR47723">
    <property type="entry name" value="OS05G0353850 PROTEIN"/>
    <property type="match status" value="1"/>
</dbReference>
<reference evidence="2" key="2">
    <citation type="submission" date="2023-06" db="EMBL/GenBank/DDBJ databases">
        <authorList>
            <person name="Swenson N.G."/>
            <person name="Wegrzyn J.L."/>
            <person name="Mcevoy S.L."/>
        </authorList>
    </citation>
    <scope>NUCLEOTIDE SEQUENCE</scope>
    <source>
        <strain evidence="2">NS2018</strain>
        <tissue evidence="2">Leaf</tissue>
    </source>
</reference>
<dbReference type="InterPro" id="IPR053151">
    <property type="entry name" value="RNase_H-like"/>
</dbReference>
<dbReference type="InterPro" id="IPR036397">
    <property type="entry name" value="RNaseH_sf"/>
</dbReference>
<keyword evidence="3" id="KW-1185">Reference proteome</keyword>
<evidence type="ECO:0000313" key="2">
    <source>
        <dbReference type="EMBL" id="KAK0599430.1"/>
    </source>
</evidence>
<dbReference type="InterPro" id="IPR002156">
    <property type="entry name" value="RNaseH_domain"/>
</dbReference>
<dbReference type="InterPro" id="IPR044730">
    <property type="entry name" value="RNase_H-like_dom_plant"/>
</dbReference>
<dbReference type="Gene3D" id="3.30.420.10">
    <property type="entry name" value="Ribonuclease H-like superfamily/Ribonuclease H"/>
    <property type="match status" value="1"/>
</dbReference>
<sequence length="271" mass="29523">MDPLKARGPDGLPVLFFHKFWDVVGGNVTSAILDVLNNEAPMEKLGEVVVVLIRKFSRNRLLFGGDCVEQGNFWDRVGKLAEEFRRDGIGVSVPKVCGSGSLGWILPNSGDFKLNIDAALDYDNCRYGAGMVIRDDRGIVVVAAALSFFGKVSMDITEAKAILEGLLLTNNLGLFPMSVKSDALEVVGLCNRKSSSYGDIDNIICDILSLKFKCIDTSIVHVPRECNSVAHFIAHFAVLNGCSNVWSNVFPDWLSVLAKADLSSCNPFFGK</sequence>
<dbReference type="InterPro" id="IPR012337">
    <property type="entry name" value="RNaseH-like_sf"/>
</dbReference>
<comment type="caution">
    <text evidence="2">The sequence shown here is derived from an EMBL/GenBank/DDBJ whole genome shotgun (WGS) entry which is preliminary data.</text>
</comment>
<name>A0AA39T2H7_ACESA</name>
<dbReference type="Pfam" id="PF13456">
    <property type="entry name" value="RVT_3"/>
    <property type="match status" value="1"/>
</dbReference>
<dbReference type="GO" id="GO:0003676">
    <property type="term" value="F:nucleic acid binding"/>
    <property type="evidence" value="ECO:0007669"/>
    <property type="project" value="InterPro"/>
</dbReference>
<dbReference type="PANTHER" id="PTHR47723:SF19">
    <property type="entry name" value="POLYNUCLEOTIDYL TRANSFERASE, RIBONUCLEASE H-LIKE SUPERFAMILY PROTEIN"/>
    <property type="match status" value="1"/>
</dbReference>
<proteinExistence type="predicted"/>
<evidence type="ECO:0000259" key="1">
    <source>
        <dbReference type="Pfam" id="PF13456"/>
    </source>
</evidence>
<accession>A0AA39T2H7</accession>
<feature type="domain" description="RNase H type-1" evidence="1">
    <location>
        <begin position="115"/>
        <end position="237"/>
    </location>
</feature>
<evidence type="ECO:0000313" key="3">
    <source>
        <dbReference type="Proteomes" id="UP001168877"/>
    </source>
</evidence>
<dbReference type="CDD" id="cd06222">
    <property type="entry name" value="RNase_H_like"/>
    <property type="match status" value="1"/>
</dbReference>
<dbReference type="SUPFAM" id="SSF53098">
    <property type="entry name" value="Ribonuclease H-like"/>
    <property type="match status" value="1"/>
</dbReference>
<dbReference type="EMBL" id="JAUESC010000003">
    <property type="protein sequence ID" value="KAK0599430.1"/>
    <property type="molecule type" value="Genomic_DNA"/>
</dbReference>
<dbReference type="AlphaFoldDB" id="A0AA39T2H7"/>